<keyword evidence="1" id="KW-0472">Membrane</keyword>
<keyword evidence="1" id="KW-1133">Transmembrane helix</keyword>
<protein>
    <submittedName>
        <fullName evidence="2">Uncharacterized protein</fullName>
    </submittedName>
</protein>
<gene>
    <name evidence="2" type="ORF">UY48_C0001G0061</name>
</gene>
<keyword evidence="1" id="KW-0812">Transmembrane</keyword>
<accession>A0A0G1W4B0</accession>
<dbReference type="AlphaFoldDB" id="A0A0G1W4B0"/>
<evidence type="ECO:0000313" key="2">
    <source>
        <dbReference type="EMBL" id="KKW13440.1"/>
    </source>
</evidence>
<organism evidence="2 3">
    <name type="scientific">Candidatus Gottesmanbacteria bacterium GW2011_GWB1_49_7</name>
    <dbReference type="NCBI Taxonomy" id="1618448"/>
    <lineage>
        <taxon>Bacteria</taxon>
        <taxon>Candidatus Gottesmaniibacteriota</taxon>
    </lineage>
</organism>
<comment type="caution">
    <text evidence="2">The sequence shown here is derived from an EMBL/GenBank/DDBJ whole genome shotgun (WGS) entry which is preliminary data.</text>
</comment>
<evidence type="ECO:0000256" key="1">
    <source>
        <dbReference type="SAM" id="Phobius"/>
    </source>
</evidence>
<feature type="transmembrane region" description="Helical" evidence="1">
    <location>
        <begin position="6"/>
        <end position="33"/>
    </location>
</feature>
<reference evidence="2 3" key="1">
    <citation type="journal article" date="2015" name="Nature">
        <title>rRNA introns, odd ribosomes, and small enigmatic genomes across a large radiation of phyla.</title>
        <authorList>
            <person name="Brown C.T."/>
            <person name="Hug L.A."/>
            <person name="Thomas B.C."/>
            <person name="Sharon I."/>
            <person name="Castelle C.J."/>
            <person name="Singh A."/>
            <person name="Wilkins M.J."/>
            <person name="Williams K.H."/>
            <person name="Banfield J.F."/>
        </authorList>
    </citation>
    <scope>NUCLEOTIDE SEQUENCE [LARGE SCALE GENOMIC DNA]</scope>
</reference>
<name>A0A0G1W4B0_9BACT</name>
<proteinExistence type="predicted"/>
<dbReference type="EMBL" id="LCQD01000001">
    <property type="protein sequence ID" value="KKW13440.1"/>
    <property type="molecule type" value="Genomic_DNA"/>
</dbReference>
<sequence>MLDILALTAGLILLGLALVLGIVVFGLGAIWAAMRSSQISRQEEGSR</sequence>
<dbReference type="Proteomes" id="UP000034588">
    <property type="component" value="Unassembled WGS sequence"/>
</dbReference>
<evidence type="ECO:0000313" key="3">
    <source>
        <dbReference type="Proteomes" id="UP000034588"/>
    </source>
</evidence>